<evidence type="ECO:0000313" key="7">
    <source>
        <dbReference type="EMBL" id="KAG8464510.1"/>
    </source>
</evidence>
<evidence type="ECO:0000256" key="5">
    <source>
        <dbReference type="PIRSR" id="PIRSR601344-1"/>
    </source>
</evidence>
<dbReference type="PANTHER" id="PTHR21649">
    <property type="entry name" value="CHLOROPHYLL A/B BINDING PROTEIN"/>
    <property type="match status" value="1"/>
</dbReference>
<dbReference type="GO" id="GO:0009507">
    <property type="term" value="C:chloroplast"/>
    <property type="evidence" value="ECO:0007669"/>
    <property type="project" value="UniProtKB-SubCell"/>
</dbReference>
<feature type="binding site" description="axial binding residue" evidence="5">
    <location>
        <position position="129"/>
    </location>
    <ligand>
        <name>chlorophyll b</name>
        <dbReference type="ChEBI" id="CHEBI:61721"/>
        <label>1</label>
    </ligand>
    <ligandPart>
        <name>Mg</name>
        <dbReference type="ChEBI" id="CHEBI:25107"/>
    </ligandPart>
</feature>
<keyword evidence="8" id="KW-1185">Reference proteome</keyword>
<dbReference type="GO" id="GO:0016168">
    <property type="term" value="F:chlorophyll binding"/>
    <property type="evidence" value="ECO:0007669"/>
    <property type="project" value="UniProtKB-KW"/>
</dbReference>
<keyword evidence="5" id="KW-0157">Chromophore</keyword>
<dbReference type="Pfam" id="PF00504">
    <property type="entry name" value="Chloroa_b-bind"/>
    <property type="match status" value="1"/>
</dbReference>
<evidence type="ECO:0000256" key="1">
    <source>
        <dbReference type="ARBA" id="ARBA00004229"/>
    </source>
</evidence>
<dbReference type="Gene3D" id="1.10.3460.10">
    <property type="entry name" value="Chlorophyll a/b binding protein domain"/>
    <property type="match status" value="1"/>
</dbReference>
<keyword evidence="5" id="KW-0148">Chlorophyll</keyword>
<evidence type="ECO:0000256" key="2">
    <source>
        <dbReference type="ARBA" id="ARBA00022528"/>
    </source>
</evidence>
<organism evidence="7 8">
    <name type="scientific">Diacronema lutheri</name>
    <name type="common">Unicellular marine alga</name>
    <name type="synonym">Monochrysis lutheri</name>
    <dbReference type="NCBI Taxonomy" id="2081491"/>
    <lineage>
        <taxon>Eukaryota</taxon>
        <taxon>Haptista</taxon>
        <taxon>Haptophyta</taxon>
        <taxon>Pavlovophyceae</taxon>
        <taxon>Pavlovales</taxon>
        <taxon>Pavlovaceae</taxon>
        <taxon>Diacronema</taxon>
    </lineage>
</organism>
<dbReference type="OMA" id="YRWPNSA"/>
<dbReference type="InterPro" id="IPR022796">
    <property type="entry name" value="Chloroa_b-bind"/>
</dbReference>
<accession>A0A8J6CC84</accession>
<keyword evidence="2" id="KW-0150">Chloroplast</keyword>
<feature type="binding site" evidence="5">
    <location>
        <position position="52"/>
    </location>
    <ligand>
        <name>chlorophyll a</name>
        <dbReference type="ChEBI" id="CHEBI:58416"/>
        <label>1</label>
    </ligand>
</feature>
<dbReference type="EMBL" id="JAGTXO010000012">
    <property type="protein sequence ID" value="KAG8464510.1"/>
    <property type="molecule type" value="Genomic_DNA"/>
</dbReference>
<proteinExistence type="predicted"/>
<evidence type="ECO:0000256" key="3">
    <source>
        <dbReference type="ARBA" id="ARBA00022531"/>
    </source>
</evidence>
<sequence>MLSTVVLAAFSFNGLAPATRTSGITMAAKKAAPAAVGSLGLMGADVETKGLWDPAGYLNKYDFDRLRLAELKHGRAAMLATLGFVVQEYYRWPNSAGLFQAENPLEALSPENAPTLGFVQILVVAGIIELRSKAYPGRVPGDIGFDPLGLSKDGIPENYQLAEIKNGRLAMVAFLGFVAQTALTGKGIVESTFDVFA</sequence>
<protein>
    <submittedName>
        <fullName evidence="7">Uncharacterized protein</fullName>
    </submittedName>
</protein>
<keyword evidence="4" id="KW-0934">Plastid</keyword>
<feature type="binding site" evidence="5">
    <location>
        <position position="168"/>
    </location>
    <ligand>
        <name>chlorophyll b</name>
        <dbReference type="ChEBI" id="CHEBI:61721"/>
        <label>4</label>
    </ligand>
</feature>
<comment type="subcellular location">
    <subcellularLocation>
        <location evidence="1">Plastid</location>
        <location evidence="1">Chloroplast</location>
    </subcellularLocation>
</comment>
<dbReference type="OrthoDB" id="423598at2759"/>
<name>A0A8J6CC84_DIALT</name>
<feature type="chain" id="PRO_5035296292" evidence="6">
    <location>
        <begin position="19"/>
        <end position="197"/>
    </location>
</feature>
<dbReference type="GO" id="GO:0009765">
    <property type="term" value="P:photosynthesis, light harvesting"/>
    <property type="evidence" value="ECO:0007669"/>
    <property type="project" value="InterPro"/>
</dbReference>
<keyword evidence="3" id="KW-0602">Photosynthesis</keyword>
<dbReference type="InterPro" id="IPR001344">
    <property type="entry name" value="Chloro_AB-bd_pln"/>
</dbReference>
<dbReference type="Proteomes" id="UP000751190">
    <property type="component" value="Unassembled WGS sequence"/>
</dbReference>
<feature type="binding site" evidence="5">
    <location>
        <position position="180"/>
    </location>
    <ligand>
        <name>chlorophyll a</name>
        <dbReference type="ChEBI" id="CHEBI:58416"/>
        <label>1</label>
    </ligand>
</feature>
<dbReference type="SUPFAM" id="SSF103511">
    <property type="entry name" value="Chlorophyll a-b binding protein"/>
    <property type="match status" value="1"/>
</dbReference>
<evidence type="ECO:0000313" key="8">
    <source>
        <dbReference type="Proteomes" id="UP000751190"/>
    </source>
</evidence>
<feature type="binding site" evidence="5">
    <location>
        <position position="70"/>
    </location>
    <ligand>
        <name>chlorophyll a</name>
        <dbReference type="ChEBI" id="CHEBI:58416"/>
        <label>1</label>
    </ligand>
</feature>
<comment type="caution">
    <text evidence="7">The sequence shown here is derived from an EMBL/GenBank/DDBJ whole genome shotgun (WGS) entry which is preliminary data.</text>
</comment>
<feature type="binding site" evidence="5">
    <location>
        <position position="73"/>
    </location>
    <ligand>
        <name>chlorophyll a</name>
        <dbReference type="ChEBI" id="CHEBI:58416"/>
        <label>1</label>
    </ligand>
</feature>
<feature type="binding site" description="axial binding residue" evidence="5">
    <location>
        <position position="75"/>
    </location>
    <ligand>
        <name>chlorophyll b</name>
        <dbReference type="ChEBI" id="CHEBI:61721"/>
        <label>1</label>
    </ligand>
    <ligandPart>
        <name>Mg</name>
        <dbReference type="ChEBI" id="CHEBI:25107"/>
    </ligandPart>
</feature>
<feature type="binding site" evidence="5">
    <location>
        <position position="163"/>
    </location>
    <ligand>
        <name>chlorophyll a</name>
        <dbReference type="ChEBI" id="CHEBI:58416"/>
        <label>1</label>
    </ligand>
</feature>
<evidence type="ECO:0000256" key="4">
    <source>
        <dbReference type="ARBA" id="ARBA00022640"/>
    </source>
</evidence>
<keyword evidence="6" id="KW-0732">Signal</keyword>
<reference evidence="7" key="1">
    <citation type="submission" date="2021-05" db="EMBL/GenBank/DDBJ databases">
        <title>The genome of the haptophyte Pavlova lutheri (Diacronema luteri, Pavlovales) - a model for lipid biosynthesis in eukaryotic algae.</title>
        <authorList>
            <person name="Hulatt C.J."/>
            <person name="Posewitz M.C."/>
        </authorList>
    </citation>
    <scope>NUCLEOTIDE SEQUENCE</scope>
    <source>
        <strain evidence="7">NIVA-4/92</strain>
    </source>
</reference>
<dbReference type="AlphaFoldDB" id="A0A8J6CC84"/>
<dbReference type="GO" id="GO:0016020">
    <property type="term" value="C:membrane"/>
    <property type="evidence" value="ECO:0007669"/>
    <property type="project" value="InterPro"/>
</dbReference>
<evidence type="ECO:0000256" key="6">
    <source>
        <dbReference type="SAM" id="SignalP"/>
    </source>
</evidence>
<gene>
    <name evidence="7" type="ORF">KFE25_009878</name>
</gene>
<feature type="binding site" evidence="5">
    <location>
        <position position="166"/>
    </location>
    <ligand>
        <name>chlorophyll a</name>
        <dbReference type="ChEBI" id="CHEBI:58416"/>
        <label>1</label>
    </ligand>
</feature>
<feature type="signal peptide" evidence="6">
    <location>
        <begin position="1"/>
        <end position="18"/>
    </location>
</feature>